<feature type="compositionally biased region" description="Basic and acidic residues" evidence="1">
    <location>
        <begin position="1"/>
        <end position="11"/>
    </location>
</feature>
<evidence type="ECO:0000313" key="2">
    <source>
        <dbReference type="EMBL" id="CAK0819224.1"/>
    </source>
</evidence>
<protein>
    <submittedName>
        <fullName evidence="2">Uncharacterized protein</fullName>
    </submittedName>
</protein>
<feature type="non-terminal residue" evidence="2">
    <location>
        <position position="1"/>
    </location>
</feature>
<name>A0ABN9RKR1_9DINO</name>
<proteinExistence type="predicted"/>
<evidence type="ECO:0000256" key="1">
    <source>
        <dbReference type="SAM" id="MobiDB-lite"/>
    </source>
</evidence>
<comment type="caution">
    <text evidence="2">The sequence shown here is derived from an EMBL/GenBank/DDBJ whole genome shotgun (WGS) entry which is preliminary data.</text>
</comment>
<organism evidence="2 3">
    <name type="scientific">Prorocentrum cordatum</name>
    <dbReference type="NCBI Taxonomy" id="2364126"/>
    <lineage>
        <taxon>Eukaryota</taxon>
        <taxon>Sar</taxon>
        <taxon>Alveolata</taxon>
        <taxon>Dinophyceae</taxon>
        <taxon>Prorocentrales</taxon>
        <taxon>Prorocentraceae</taxon>
        <taxon>Prorocentrum</taxon>
    </lineage>
</organism>
<sequence length="123" mass="12754">EESQPRIEGKGSRGRAGAPPPRAERRPRGGPRRPGPVAAAGASLWAPGKYTLLLVSFPGEDPGAAFAEVRARYRSGGLPPELAGRLCGPLWEVAGQGGSPGDGGLLAILSWKANPADSKPPRW</sequence>
<reference evidence="2" key="1">
    <citation type="submission" date="2023-10" db="EMBL/GenBank/DDBJ databases">
        <authorList>
            <person name="Chen Y."/>
            <person name="Shah S."/>
            <person name="Dougan E. K."/>
            <person name="Thang M."/>
            <person name="Chan C."/>
        </authorList>
    </citation>
    <scope>NUCLEOTIDE SEQUENCE [LARGE SCALE GENOMIC DNA]</scope>
</reference>
<accession>A0ABN9RKR1</accession>
<evidence type="ECO:0000313" key="3">
    <source>
        <dbReference type="Proteomes" id="UP001189429"/>
    </source>
</evidence>
<gene>
    <name evidence="2" type="ORF">PCOR1329_LOCUS21258</name>
</gene>
<feature type="region of interest" description="Disordered" evidence="1">
    <location>
        <begin position="1"/>
        <end position="40"/>
    </location>
</feature>
<keyword evidence="3" id="KW-1185">Reference proteome</keyword>
<dbReference type="EMBL" id="CAUYUJ010006980">
    <property type="protein sequence ID" value="CAK0819224.1"/>
    <property type="molecule type" value="Genomic_DNA"/>
</dbReference>
<dbReference type="Proteomes" id="UP001189429">
    <property type="component" value="Unassembled WGS sequence"/>
</dbReference>